<dbReference type="NCBIfam" id="NF040712">
    <property type="entry name" value="SepH"/>
    <property type="match status" value="1"/>
</dbReference>
<dbReference type="EMBL" id="WJHE01001563">
    <property type="protein sequence ID" value="MST35263.1"/>
    <property type="molecule type" value="Genomic_DNA"/>
</dbReference>
<dbReference type="Pfam" id="PF11268">
    <property type="entry name" value="DUF3071"/>
    <property type="match status" value="1"/>
</dbReference>
<evidence type="ECO:0000259" key="2">
    <source>
        <dbReference type="Pfam" id="PF11268"/>
    </source>
</evidence>
<feature type="region of interest" description="Disordered" evidence="1">
    <location>
        <begin position="187"/>
        <end position="208"/>
    </location>
</feature>
<dbReference type="InterPro" id="IPR021421">
    <property type="entry name" value="DUF3071"/>
</dbReference>
<evidence type="ECO:0000313" key="4">
    <source>
        <dbReference type="Proteomes" id="UP000437736"/>
    </source>
</evidence>
<proteinExistence type="predicted"/>
<gene>
    <name evidence="3" type="ORF">GHK86_21345</name>
</gene>
<sequence>GPEPERETSGPPATSPALPRPLPPDPAVFEAVATAGGLRSALTPREIQARLRQGRTVTEVAAEAGVGIDWIDRFAAPILAEQRAAVDRAGALRFTTARKGESALPLADAVQRNLLRRGIRVTADEIAEHWSAWHTGGSEWVVRLEYAGQQKSVKAEWLVDFAERTLSARSPLAAQLAFVEDISDEAQPAGTDVAASTPADTPPGTGAP</sequence>
<keyword evidence="4" id="KW-1185">Reference proteome</keyword>
<evidence type="ECO:0000256" key="1">
    <source>
        <dbReference type="SAM" id="MobiDB-lite"/>
    </source>
</evidence>
<feature type="domain" description="DUF3071" evidence="2">
    <location>
        <begin position="39"/>
        <end position="158"/>
    </location>
</feature>
<feature type="non-terminal residue" evidence="3">
    <location>
        <position position="1"/>
    </location>
</feature>
<feature type="region of interest" description="Disordered" evidence="1">
    <location>
        <begin position="1"/>
        <end position="24"/>
    </location>
</feature>
<comment type="caution">
    <text evidence="3">The sequence shown here is derived from an EMBL/GenBank/DDBJ whole genome shotgun (WGS) entry which is preliminary data.</text>
</comment>
<organism evidence="3 4">
    <name type="scientific">Acidiferrimicrobium australe</name>
    <dbReference type="NCBI Taxonomy" id="2664430"/>
    <lineage>
        <taxon>Bacteria</taxon>
        <taxon>Bacillati</taxon>
        <taxon>Actinomycetota</taxon>
        <taxon>Acidimicrobiia</taxon>
        <taxon>Acidimicrobiales</taxon>
        <taxon>Acidimicrobiaceae</taxon>
        <taxon>Acidiferrimicrobium</taxon>
    </lineage>
</organism>
<protein>
    <submittedName>
        <fullName evidence="3">DUF3071 domain-containing protein</fullName>
    </submittedName>
</protein>
<dbReference type="Proteomes" id="UP000437736">
    <property type="component" value="Unassembled WGS sequence"/>
</dbReference>
<evidence type="ECO:0000313" key="3">
    <source>
        <dbReference type="EMBL" id="MST35263.1"/>
    </source>
</evidence>
<dbReference type="InterPro" id="IPR047682">
    <property type="entry name" value="SepH-like"/>
</dbReference>
<name>A0ABW9R119_9ACTN</name>
<feature type="compositionally biased region" description="Low complexity" evidence="1">
    <location>
        <begin position="194"/>
        <end position="208"/>
    </location>
</feature>
<accession>A0ABW9R119</accession>
<reference evidence="3 4" key="1">
    <citation type="submission" date="2019-11" db="EMBL/GenBank/DDBJ databases">
        <title>Acidiferrimicrobium australis gen. nov., sp. nov., an acidophilic and obligately heterotrophic, member of the Actinobacteria that catalyses dissimilatory oxido- reduction of iron isolated from metal-rich acidic water in Chile.</title>
        <authorList>
            <person name="Gonzalez D."/>
            <person name="Huber K."/>
            <person name="Hedrich S."/>
            <person name="Rojas-Villalobos C."/>
            <person name="Quatrini R."/>
            <person name="Dinamarca M.A."/>
            <person name="Schwarz A."/>
            <person name="Canales C."/>
            <person name="Nancucheo I."/>
        </authorList>
    </citation>
    <scope>NUCLEOTIDE SEQUENCE [LARGE SCALE GENOMIC DNA]</scope>
    <source>
        <strain evidence="3 4">USS-CCA1</strain>
    </source>
</reference>
<feature type="non-terminal residue" evidence="3">
    <location>
        <position position="208"/>
    </location>
</feature>